<reference evidence="10" key="1">
    <citation type="journal article" date="2017" name="Genome Announc.">
        <title>High-Quality Whole-Genome Sequences of the Oligo-Mouse-Microbiota Bacterial Community.</title>
        <authorList>
            <person name="Garzetti D."/>
            <person name="Brugiroux S."/>
            <person name="Bunk B."/>
            <person name="Pukall R."/>
            <person name="McCoy K.D."/>
            <person name="Macpherson A.J."/>
            <person name="Stecher B."/>
        </authorList>
    </citation>
    <scope>NUCLEOTIDE SEQUENCE</scope>
    <source>
        <strain evidence="10">YL45</strain>
    </source>
</reference>
<keyword evidence="3" id="KW-0813">Transport</keyword>
<dbReference type="Gene3D" id="1.10.1130.10">
    <property type="entry name" value="Flavocytochrome C3, Chain A"/>
    <property type="match status" value="1"/>
</dbReference>
<dbReference type="SUPFAM" id="SSF48695">
    <property type="entry name" value="Multiheme cytochromes"/>
    <property type="match status" value="1"/>
</dbReference>
<keyword evidence="12" id="KW-1185">Reference proteome</keyword>
<dbReference type="Proteomes" id="UP000214610">
    <property type="component" value="Unassembled WGS sequence"/>
</dbReference>
<keyword evidence="7" id="KW-0408">Iron</keyword>
<feature type="domain" description="Tetrahaem cytochrome" evidence="9">
    <location>
        <begin position="29"/>
        <end position="103"/>
    </location>
</feature>
<evidence type="ECO:0000256" key="5">
    <source>
        <dbReference type="ARBA" id="ARBA00022723"/>
    </source>
</evidence>
<accession>A0A227KIB4</accession>
<comment type="subcellular location">
    <subcellularLocation>
        <location evidence="2">Cell envelope</location>
    </subcellularLocation>
</comment>
<comment type="cofactor">
    <cofactor evidence="1">
        <name>heme c</name>
        <dbReference type="ChEBI" id="CHEBI:61717"/>
    </cofactor>
</comment>
<feature type="signal peptide" evidence="8">
    <location>
        <begin position="1"/>
        <end position="20"/>
    </location>
</feature>
<evidence type="ECO:0000256" key="7">
    <source>
        <dbReference type="ARBA" id="ARBA00023004"/>
    </source>
</evidence>
<keyword evidence="5" id="KW-0479">Metal-binding</keyword>
<dbReference type="EMBL" id="NHMP01000001">
    <property type="protein sequence ID" value="OXE50739.1"/>
    <property type="molecule type" value="Genomic_DNA"/>
</dbReference>
<dbReference type="GeneID" id="78362915"/>
<dbReference type="Pfam" id="PF14537">
    <property type="entry name" value="Cytochrom_c3_2"/>
    <property type="match status" value="1"/>
</dbReference>
<comment type="caution">
    <text evidence="10">The sequence shown here is derived from an EMBL/GenBank/DDBJ whole genome shotgun (WGS) entry which is preliminary data.</text>
</comment>
<keyword evidence="4" id="KW-0349">Heme</keyword>
<evidence type="ECO:0000313" key="10">
    <source>
        <dbReference type="EMBL" id="OXE47605.1"/>
    </source>
</evidence>
<dbReference type="InterPro" id="IPR012286">
    <property type="entry name" value="Tetrahaem_cytochrome"/>
</dbReference>
<reference evidence="12" key="2">
    <citation type="submission" date="2017-05" db="EMBL/GenBank/DDBJ databases">
        <title>Improved OligoMM genomes.</title>
        <authorList>
            <person name="Garzetti D."/>
        </authorList>
    </citation>
    <scope>NUCLEOTIDE SEQUENCE [LARGE SCALE GENOMIC DNA]</scope>
    <source>
        <strain evidence="12">YL45</strain>
    </source>
</reference>
<evidence type="ECO:0000313" key="11">
    <source>
        <dbReference type="EMBL" id="OXE50739.1"/>
    </source>
</evidence>
<proteinExistence type="predicted"/>
<evidence type="ECO:0000313" key="12">
    <source>
        <dbReference type="Proteomes" id="UP000214610"/>
    </source>
</evidence>
<dbReference type="EMBL" id="NHMP01000004">
    <property type="protein sequence ID" value="OXE47605.1"/>
    <property type="molecule type" value="Genomic_DNA"/>
</dbReference>
<dbReference type="RefSeq" id="WP_066594995.1">
    <property type="nucleotide sequence ID" value="NZ_CAJTBZ010000058.1"/>
</dbReference>
<evidence type="ECO:0000256" key="2">
    <source>
        <dbReference type="ARBA" id="ARBA00004196"/>
    </source>
</evidence>
<dbReference type="GO" id="GO:0030313">
    <property type="term" value="C:cell envelope"/>
    <property type="evidence" value="ECO:0007669"/>
    <property type="project" value="UniProtKB-SubCell"/>
</dbReference>
<evidence type="ECO:0000256" key="8">
    <source>
        <dbReference type="SAM" id="SignalP"/>
    </source>
</evidence>
<evidence type="ECO:0000256" key="3">
    <source>
        <dbReference type="ARBA" id="ARBA00022448"/>
    </source>
</evidence>
<evidence type="ECO:0000256" key="6">
    <source>
        <dbReference type="ARBA" id="ARBA00022982"/>
    </source>
</evidence>
<protein>
    <submittedName>
        <fullName evidence="10">Cytochrome c3</fullName>
    </submittedName>
</protein>
<evidence type="ECO:0000256" key="1">
    <source>
        <dbReference type="ARBA" id="ARBA00001926"/>
    </source>
</evidence>
<keyword evidence="8" id="KW-0732">Signal</keyword>
<dbReference type="GO" id="GO:0046872">
    <property type="term" value="F:metal ion binding"/>
    <property type="evidence" value="ECO:0007669"/>
    <property type="project" value="UniProtKB-KW"/>
</dbReference>
<evidence type="ECO:0000259" key="9">
    <source>
        <dbReference type="Pfam" id="PF14537"/>
    </source>
</evidence>
<evidence type="ECO:0000256" key="4">
    <source>
        <dbReference type="ARBA" id="ARBA00022617"/>
    </source>
</evidence>
<name>A0A227KIB4_9BURK</name>
<feature type="chain" id="PRO_5011911498" evidence="8">
    <location>
        <begin position="21"/>
        <end position="110"/>
    </location>
</feature>
<gene>
    <name evidence="11" type="ORF">ADH67_00055</name>
    <name evidence="10" type="ORF">ADH67_07370</name>
</gene>
<dbReference type="InterPro" id="IPR036280">
    <property type="entry name" value="Multihaem_cyt_sf"/>
</dbReference>
<keyword evidence="6" id="KW-0249">Electron transport</keyword>
<dbReference type="AlphaFoldDB" id="A0A227KIB4"/>
<sequence>MLKTVVSILVLALSATTSFAADKMLADRHMERGGKCEACHTTMPPKAVATQQCLVCHGSYDKVAARTDKNDINPHDSHIENPDCTSCHRGHKKPVLLCDECHEFRELKVP</sequence>
<organism evidence="10 12">
    <name type="scientific">Turicimonas muris</name>
    <dbReference type="NCBI Taxonomy" id="1796652"/>
    <lineage>
        <taxon>Bacteria</taxon>
        <taxon>Pseudomonadati</taxon>
        <taxon>Pseudomonadota</taxon>
        <taxon>Betaproteobacteria</taxon>
        <taxon>Burkholderiales</taxon>
        <taxon>Sutterellaceae</taxon>
        <taxon>Turicimonas</taxon>
    </lineage>
</organism>